<dbReference type="GO" id="GO:0005524">
    <property type="term" value="F:ATP binding"/>
    <property type="evidence" value="ECO:0007669"/>
    <property type="project" value="InterPro"/>
</dbReference>
<comment type="caution">
    <text evidence="6">The sequence shown here is derived from an EMBL/GenBank/DDBJ whole genome shotgun (WGS) entry which is preliminary data.</text>
</comment>
<dbReference type="InterPro" id="IPR036640">
    <property type="entry name" value="ABC1_TM_sf"/>
</dbReference>
<dbReference type="AlphaFoldDB" id="A0A4Q9WBM4"/>
<feature type="transmembrane region" description="Helical" evidence="5">
    <location>
        <begin position="28"/>
        <end position="50"/>
    </location>
</feature>
<dbReference type="Proteomes" id="UP000293637">
    <property type="component" value="Unassembled WGS sequence"/>
</dbReference>
<dbReference type="GO" id="GO:0005886">
    <property type="term" value="C:plasma membrane"/>
    <property type="evidence" value="ECO:0007669"/>
    <property type="project" value="UniProtKB-SubCell"/>
</dbReference>
<accession>A0A4Q9WBM4</accession>
<evidence type="ECO:0000256" key="4">
    <source>
        <dbReference type="ARBA" id="ARBA00023136"/>
    </source>
</evidence>
<evidence type="ECO:0000313" key="6">
    <source>
        <dbReference type="EMBL" id="TBW72614.1"/>
    </source>
</evidence>
<dbReference type="EMBL" id="SCHB01000003">
    <property type="protein sequence ID" value="TBW72614.1"/>
    <property type="molecule type" value="Genomic_DNA"/>
</dbReference>
<evidence type="ECO:0000313" key="7">
    <source>
        <dbReference type="Proteomes" id="UP000293637"/>
    </source>
</evidence>
<dbReference type="SUPFAM" id="SSF90123">
    <property type="entry name" value="ABC transporter transmembrane region"/>
    <property type="match status" value="1"/>
</dbReference>
<evidence type="ECO:0000256" key="1">
    <source>
        <dbReference type="ARBA" id="ARBA00004651"/>
    </source>
</evidence>
<evidence type="ECO:0000256" key="3">
    <source>
        <dbReference type="ARBA" id="ARBA00022989"/>
    </source>
</evidence>
<sequence>MEEVLTNDSFSNLTYTKLKRFNKDYWKFVLIMFPTIPISAILPYLGNIYLKNNKDNIFVHGTIFPDNWTIIAGLIFALLFFYLIVLSPLLSFKNDVQTEIDIVNSVFINNQGELHSFIHLIKCDHFETEYYERLITFISREYTRVTKQDLSHEQQTRYDEVQPHLSLDEAHRYVRELYLTLEKRYNNINLPE</sequence>
<keyword evidence="4 5" id="KW-0472">Membrane</keyword>
<evidence type="ECO:0000256" key="2">
    <source>
        <dbReference type="ARBA" id="ARBA00022692"/>
    </source>
</evidence>
<gene>
    <name evidence="6" type="ORF">EQ812_06465</name>
</gene>
<proteinExistence type="predicted"/>
<reference evidence="6 7" key="1">
    <citation type="journal article" date="2019" name="Sci. Transl. Med.">
        <title>Quorum sensing between bacterial species on the skin protects against epidermal injury in atopic dermatitis.</title>
        <authorList>
            <person name="Williams M.R."/>
        </authorList>
    </citation>
    <scope>NUCLEOTIDE SEQUENCE [LARGE SCALE GENOMIC DNA]</scope>
    <source>
        <strain evidence="6 7">E7</strain>
    </source>
</reference>
<name>A0A4Q9WBM4_STALU</name>
<dbReference type="RefSeq" id="WP_070812781.1">
    <property type="nucleotide sequence ID" value="NZ_CP020762.1"/>
</dbReference>
<evidence type="ECO:0000256" key="5">
    <source>
        <dbReference type="SAM" id="Phobius"/>
    </source>
</evidence>
<protein>
    <submittedName>
        <fullName evidence="6">Uncharacterized protein</fullName>
    </submittedName>
</protein>
<feature type="transmembrane region" description="Helical" evidence="5">
    <location>
        <begin position="70"/>
        <end position="90"/>
    </location>
</feature>
<keyword evidence="2 5" id="KW-0812">Transmembrane</keyword>
<keyword evidence="3 5" id="KW-1133">Transmembrane helix</keyword>
<comment type="subcellular location">
    <subcellularLocation>
        <location evidence="1">Cell membrane</location>
        <topology evidence="1">Multi-pass membrane protein</topology>
    </subcellularLocation>
</comment>
<organism evidence="6 7">
    <name type="scientific">Staphylococcus lugdunensis</name>
    <dbReference type="NCBI Taxonomy" id="28035"/>
    <lineage>
        <taxon>Bacteria</taxon>
        <taxon>Bacillati</taxon>
        <taxon>Bacillota</taxon>
        <taxon>Bacilli</taxon>
        <taxon>Bacillales</taxon>
        <taxon>Staphylococcaceae</taxon>
        <taxon>Staphylococcus</taxon>
    </lineage>
</organism>